<evidence type="ECO:0000256" key="1">
    <source>
        <dbReference type="SAM" id="MobiDB-lite"/>
    </source>
</evidence>
<evidence type="ECO:0000313" key="3">
    <source>
        <dbReference type="Proteomes" id="UP000597341"/>
    </source>
</evidence>
<dbReference type="Proteomes" id="UP000597341">
    <property type="component" value="Unassembled WGS sequence"/>
</dbReference>
<protein>
    <submittedName>
        <fullName evidence="2">Uncharacterized protein</fullName>
    </submittedName>
</protein>
<gene>
    <name evidence="2" type="ORF">GCM10011376_34110</name>
</gene>
<keyword evidence="3" id="KW-1185">Reference proteome</keyword>
<evidence type="ECO:0000313" key="2">
    <source>
        <dbReference type="EMBL" id="GHE18801.1"/>
    </source>
</evidence>
<accession>A0ABQ3HNF6</accession>
<dbReference type="EMBL" id="BNAD01000013">
    <property type="protein sequence ID" value="GHE18801.1"/>
    <property type="molecule type" value="Genomic_DNA"/>
</dbReference>
<proteinExistence type="predicted"/>
<name>A0ABQ3HNF6_9ACTN</name>
<feature type="region of interest" description="Disordered" evidence="1">
    <location>
        <begin position="165"/>
        <end position="203"/>
    </location>
</feature>
<comment type="caution">
    <text evidence="2">The sequence shown here is derived from an EMBL/GenBank/DDBJ whole genome shotgun (WGS) entry which is preliminary data.</text>
</comment>
<organism evidence="2 3">
    <name type="scientific">Nocardioides flavus</name>
    <name type="common">ex Wang et al. 2016</name>
    <dbReference type="NCBI Taxonomy" id="2058780"/>
    <lineage>
        <taxon>Bacteria</taxon>
        <taxon>Bacillati</taxon>
        <taxon>Actinomycetota</taxon>
        <taxon>Actinomycetes</taxon>
        <taxon>Propionibacteriales</taxon>
        <taxon>Nocardioidaceae</taxon>
        <taxon>Nocardioides</taxon>
    </lineage>
</organism>
<reference evidence="3" key="1">
    <citation type="journal article" date="2019" name="Int. J. Syst. Evol. Microbiol.">
        <title>The Global Catalogue of Microorganisms (GCM) 10K type strain sequencing project: providing services to taxonomists for standard genome sequencing and annotation.</title>
        <authorList>
            <consortium name="The Broad Institute Genomics Platform"/>
            <consortium name="The Broad Institute Genome Sequencing Center for Infectious Disease"/>
            <person name="Wu L."/>
            <person name="Ma J."/>
        </authorList>
    </citation>
    <scope>NUCLEOTIDE SEQUENCE [LARGE SCALE GENOMIC DNA]</scope>
    <source>
        <strain evidence="3">CGMCC 1.12791</strain>
    </source>
</reference>
<feature type="region of interest" description="Disordered" evidence="1">
    <location>
        <begin position="36"/>
        <end position="59"/>
    </location>
</feature>
<sequence>MGFSTDFVGHVDIEPPLNDSEIAYLSAFGASRRYDRGDPYDVPGNPRAESGAGAGDRYNRPGQGQPNLWCDWEVCWDGCCISWSGKEKSYSMEPWLRYVIDHFLKPGARAASDPRFEDFTFDHVLSGTVVGCRRDNKELFAIRVEDNEVSREVMVRADPRYVDYPPLPYEDEIDREDDDRRRRRRRPLPEESSTVVPLPRRTV</sequence>